<dbReference type="PANTHER" id="PTHR34427">
    <property type="entry name" value="DUF4283 DOMAIN PROTEIN"/>
    <property type="match status" value="1"/>
</dbReference>
<name>A0A392N084_9FABA</name>
<proteinExistence type="predicted"/>
<dbReference type="Proteomes" id="UP000265520">
    <property type="component" value="Unassembled WGS sequence"/>
</dbReference>
<dbReference type="PANTHER" id="PTHR34427:SF5">
    <property type="entry name" value="DUF4283 DOMAIN-CONTAINING PROTEIN"/>
    <property type="match status" value="1"/>
</dbReference>
<keyword evidence="2" id="KW-1185">Reference proteome</keyword>
<accession>A0A392N084</accession>
<comment type="caution">
    <text evidence="1">The sequence shown here is derived from an EMBL/GenBank/DDBJ whole genome shotgun (WGS) entry which is preliminary data.</text>
</comment>
<protein>
    <submittedName>
        <fullName evidence="1">Uncharacterized protein</fullName>
    </submittedName>
</protein>
<evidence type="ECO:0000313" key="2">
    <source>
        <dbReference type="Proteomes" id="UP000265520"/>
    </source>
</evidence>
<reference evidence="1 2" key="1">
    <citation type="journal article" date="2018" name="Front. Plant Sci.">
        <title>Red Clover (Trifolium pratense) and Zigzag Clover (T. medium) - A Picture of Genomic Similarities and Differences.</title>
        <authorList>
            <person name="Dluhosova J."/>
            <person name="Istvanek J."/>
            <person name="Nedelnik J."/>
            <person name="Repkova J."/>
        </authorList>
    </citation>
    <scope>NUCLEOTIDE SEQUENCE [LARGE SCALE GENOMIC DNA]</scope>
    <source>
        <strain evidence="2">cv. 10/8</strain>
        <tissue evidence="1">Leaf</tissue>
    </source>
</reference>
<organism evidence="1 2">
    <name type="scientific">Trifolium medium</name>
    <dbReference type="NCBI Taxonomy" id="97028"/>
    <lineage>
        <taxon>Eukaryota</taxon>
        <taxon>Viridiplantae</taxon>
        <taxon>Streptophyta</taxon>
        <taxon>Embryophyta</taxon>
        <taxon>Tracheophyta</taxon>
        <taxon>Spermatophyta</taxon>
        <taxon>Magnoliopsida</taxon>
        <taxon>eudicotyledons</taxon>
        <taxon>Gunneridae</taxon>
        <taxon>Pentapetalae</taxon>
        <taxon>rosids</taxon>
        <taxon>fabids</taxon>
        <taxon>Fabales</taxon>
        <taxon>Fabaceae</taxon>
        <taxon>Papilionoideae</taxon>
        <taxon>50 kb inversion clade</taxon>
        <taxon>NPAAA clade</taxon>
        <taxon>Hologalegina</taxon>
        <taxon>IRL clade</taxon>
        <taxon>Trifolieae</taxon>
        <taxon>Trifolium</taxon>
    </lineage>
</organism>
<feature type="non-terminal residue" evidence="1">
    <location>
        <position position="193"/>
    </location>
</feature>
<evidence type="ECO:0000313" key="1">
    <source>
        <dbReference type="EMBL" id="MCH92993.1"/>
    </source>
</evidence>
<dbReference type="EMBL" id="LXQA010023929">
    <property type="protein sequence ID" value="MCH92993.1"/>
    <property type="molecule type" value="Genomic_DNA"/>
</dbReference>
<dbReference type="AlphaFoldDB" id="A0A392N084"/>
<sequence length="193" mass="21559">MGRALVLLTNPGPEELSEVVKEHKEWWESWFEKLVPWSPSISVSTREVWIRCLGVSLQVWGLTFFTELASQLGTFIELDEETRVKARYDMARVKISISSGLEVVSHKEVWVDGTSFVIKLVEKKTKLLEFKVQNGDRRCGCRSDAFSSVGSKDRVPAVATWEVFSDGDCSEHGMDTGQCANGQALCAARVDLG</sequence>